<name>A0A7W9SDF9_9FIRM</name>
<dbReference type="SUPFAM" id="SSF88713">
    <property type="entry name" value="Glycoside hydrolase/deacetylase"/>
    <property type="match status" value="1"/>
</dbReference>
<comment type="similarity">
    <text evidence="1">Belongs to the glycosyl hydrolase 38 family.</text>
</comment>
<proteinExistence type="inferred from homology"/>
<dbReference type="InterPro" id="IPR000602">
    <property type="entry name" value="Glyco_hydro_38_N"/>
</dbReference>
<dbReference type="Gene3D" id="1.20.1270.50">
    <property type="entry name" value="Glycoside hydrolase family 38, central domain"/>
    <property type="match status" value="1"/>
</dbReference>
<dbReference type="RefSeq" id="WP_183681564.1">
    <property type="nucleotide sequence ID" value="NZ_JACHHH010000001.1"/>
</dbReference>
<dbReference type="SMART" id="SM00872">
    <property type="entry name" value="Alpha-mann_mid"/>
    <property type="match status" value="1"/>
</dbReference>
<dbReference type="SUPFAM" id="SSF74650">
    <property type="entry name" value="Galactose mutarotase-like"/>
    <property type="match status" value="1"/>
</dbReference>
<dbReference type="Pfam" id="PF07748">
    <property type="entry name" value="Glyco_hydro_38C"/>
    <property type="match status" value="1"/>
</dbReference>
<reference evidence="6 7" key="1">
    <citation type="submission" date="2020-08" db="EMBL/GenBank/DDBJ databases">
        <title>Genomic Encyclopedia of Type Strains, Phase IV (KMG-IV): sequencing the most valuable type-strain genomes for metagenomic binning, comparative biology and taxonomic classification.</title>
        <authorList>
            <person name="Goeker M."/>
        </authorList>
    </citation>
    <scope>NUCLEOTIDE SEQUENCE [LARGE SCALE GENOMIC DNA]</scope>
    <source>
        <strain evidence="6 7">DSM 17245</strain>
    </source>
</reference>
<dbReference type="EC" id="3.2.1.24" evidence="6"/>
<dbReference type="PANTHER" id="PTHR46017">
    <property type="entry name" value="ALPHA-MANNOSIDASE 2C1"/>
    <property type="match status" value="1"/>
</dbReference>
<dbReference type="GO" id="GO:0004559">
    <property type="term" value="F:alpha-mannosidase activity"/>
    <property type="evidence" value="ECO:0007669"/>
    <property type="project" value="UniProtKB-EC"/>
</dbReference>
<keyword evidence="2" id="KW-0479">Metal-binding</keyword>
<gene>
    <name evidence="6" type="ORF">HNQ46_000114</name>
</gene>
<evidence type="ECO:0000256" key="3">
    <source>
        <dbReference type="ARBA" id="ARBA00022801"/>
    </source>
</evidence>
<comment type="caution">
    <text evidence="6">The sequence shown here is derived from an EMBL/GenBank/DDBJ whole genome shotgun (WGS) entry which is preliminary data.</text>
</comment>
<dbReference type="GO" id="GO:0009313">
    <property type="term" value="P:oligosaccharide catabolic process"/>
    <property type="evidence" value="ECO:0007669"/>
    <property type="project" value="TreeGrafter"/>
</dbReference>
<dbReference type="GO" id="GO:0046872">
    <property type="term" value="F:metal ion binding"/>
    <property type="evidence" value="ECO:0007669"/>
    <property type="project" value="UniProtKB-KW"/>
</dbReference>
<dbReference type="InterPro" id="IPR037094">
    <property type="entry name" value="Glyco_hydro_38_cen_sf"/>
</dbReference>
<dbReference type="FunFam" id="1.20.1270.50:FF:000004">
    <property type="entry name" value="alpha-mannosidase 2C1 isoform X1"/>
    <property type="match status" value="1"/>
</dbReference>
<dbReference type="InterPro" id="IPR015341">
    <property type="entry name" value="Glyco_hydro_38_cen"/>
</dbReference>
<dbReference type="InterPro" id="IPR041147">
    <property type="entry name" value="GH38_C"/>
</dbReference>
<dbReference type="AlphaFoldDB" id="A0A7W9SDF9"/>
<accession>A0A7W9SDF9</accession>
<dbReference type="CDD" id="cd10789">
    <property type="entry name" value="GH38N_AMII_ER_cytosolic"/>
    <property type="match status" value="1"/>
</dbReference>
<dbReference type="InterPro" id="IPR011330">
    <property type="entry name" value="Glyco_hydro/deAcase_b/a-brl"/>
</dbReference>
<dbReference type="InterPro" id="IPR027291">
    <property type="entry name" value="Glyco_hydro_38_N_sf"/>
</dbReference>
<evidence type="ECO:0000256" key="1">
    <source>
        <dbReference type="ARBA" id="ARBA00009792"/>
    </source>
</evidence>
<dbReference type="GeneID" id="85013688"/>
<dbReference type="FunFam" id="2.70.98.30:FF:000010">
    <property type="entry name" value="Cytosolic alpha-mannosidase"/>
    <property type="match status" value="1"/>
</dbReference>
<keyword evidence="4 6" id="KW-0326">Glycosidase</keyword>
<dbReference type="SUPFAM" id="SSF88688">
    <property type="entry name" value="Families 57/38 glycoside transferase middle domain"/>
    <property type="match status" value="1"/>
</dbReference>
<evidence type="ECO:0000259" key="5">
    <source>
        <dbReference type="SMART" id="SM00872"/>
    </source>
</evidence>
<dbReference type="Pfam" id="PF09261">
    <property type="entry name" value="Alpha-mann_mid"/>
    <property type="match status" value="1"/>
</dbReference>
<dbReference type="Gene3D" id="3.20.110.10">
    <property type="entry name" value="Glycoside hydrolase 38, N terminal domain"/>
    <property type="match status" value="1"/>
</dbReference>
<dbReference type="InterPro" id="IPR028995">
    <property type="entry name" value="Glyco_hydro_57/38_cen_sf"/>
</dbReference>
<organism evidence="6 7">
    <name type="scientific">Oribacterium sinus</name>
    <dbReference type="NCBI Taxonomy" id="237576"/>
    <lineage>
        <taxon>Bacteria</taxon>
        <taxon>Bacillati</taxon>
        <taxon>Bacillota</taxon>
        <taxon>Clostridia</taxon>
        <taxon>Lachnospirales</taxon>
        <taxon>Lachnospiraceae</taxon>
        <taxon>Oribacterium</taxon>
    </lineage>
</organism>
<feature type="domain" description="Glycoside hydrolase family 38 central" evidence="5">
    <location>
        <begin position="523"/>
        <end position="604"/>
    </location>
</feature>
<evidence type="ECO:0000313" key="6">
    <source>
        <dbReference type="EMBL" id="MBB6040153.1"/>
    </source>
</evidence>
<protein>
    <submittedName>
        <fullName evidence="6">Alpha-mannosidase</fullName>
        <ecNumber evidence="6">3.2.1.24</ecNumber>
    </submittedName>
</protein>
<dbReference type="Proteomes" id="UP000522163">
    <property type="component" value="Unassembled WGS sequence"/>
</dbReference>
<dbReference type="Gene3D" id="2.60.40.2220">
    <property type="match status" value="1"/>
</dbReference>
<evidence type="ECO:0000313" key="7">
    <source>
        <dbReference type="Proteomes" id="UP000522163"/>
    </source>
</evidence>
<sequence length="1123" mass="130519">MGFIKERIGKFLEYLKEQIYTKTEEIPYWYGKNEDYRYSEEERNNLPLDQFFTLKREEIFGGHRAYFSFYTTWTVPESFSGKTVVFSLETGKEGAWDALNPQFSLYVNGVLRQGLDVNHRECILSENAKAGDEYKIFLTCFTGDQNYSLKMMGAFRILEPRVEKLYYDLSVPYDTMLLLEEDSEEYITILQKINDAINLVDFRVEDSPAFYESVERAIEYFQKEFYETYCNKEKFPVVLSVGHTHIDCAWLWTLAVTEDKAVRSFSTVLELMRHYPDYIFMSSQPQLYMYVKKNAPEIYEEIKQRVKEGRWEVEGGMFVEADCNLSGGEALTRQFLYGKKFFKEEFGKDNKILWLPDVFGYSAALPQIMQKCGVPYFMTTKISWNETNRMPHDSFLWEGIDGSRCLTHFIPSRDYKKPEVEGGSGQDFYTTYNADLNPSQVKGSWKRYSDKELNKEVLCSFGYGDGGGGPTKEMLEKDIRMKQGIPGLPRTQQGTALSFYDRLHKELCEKKDIPVWCGELYLEYHRGTYTTMARNKKWNRRGEFALENMEALQALTELLSLQNNPSYPRERLHELWLILLRNQFHDILPGSSIYEVYEDSKKEYHKLFFELEELKKEALLDLLGNDAVSEKNGLKELSSAWLQRDFQSDVDCAGSWENGILGNADSERAKQTCDASLLLWNPKQNRRGELISLPLPGYENPIVSLGEVEYLLQKGEQGDYLLDLPSLPGFGFSKFTLKEGTSQEVEKVKKNQGEEDTKTFLWEKRNGGCLYISNPFFEIELNARGEFVSFVDLRENRELLAKGSHGNVLRVFEDRPHNYDAWDINDYYSEKPYEVSELLSMEVVEEGPLRFSLCIEKKFLSSRIKQWIRLYKNHPKVDLDYEVDWKEHLLLLKNFFSFDIQTREASFDIQYGNVKRPTHANTSWDKAKFEVCHHKWMDLGEDGFGVAILNDSKFGISVRESTIGLSLLKSPLYPNPMADKEIHHFSYSIFPHQGSWKDSDMISYVYALNNPAESFLFSESAGNASALNSALGNTDTFSFVQVEEKNIQLECLKKAEHEEADILRLYEFHGRRGKANLSFHAPIKKAYLCNLLEEQEEEILDTGNNICVEIKPFEIKTLKLYFK</sequence>
<dbReference type="GO" id="GO:0030246">
    <property type="term" value="F:carbohydrate binding"/>
    <property type="evidence" value="ECO:0007669"/>
    <property type="project" value="InterPro"/>
</dbReference>
<dbReference type="InterPro" id="IPR011682">
    <property type="entry name" value="Glyco_hydro_38_C"/>
</dbReference>
<keyword evidence="3 6" id="KW-0378">Hydrolase</keyword>
<dbReference type="PANTHER" id="PTHR46017:SF1">
    <property type="entry name" value="ALPHA-MANNOSIDASE 2C1"/>
    <property type="match status" value="1"/>
</dbReference>
<dbReference type="FunFam" id="3.20.110.10:FF:000002">
    <property type="entry name" value="alpha-mannosidase 2C1 isoform X1"/>
    <property type="match status" value="1"/>
</dbReference>
<dbReference type="Gene3D" id="2.70.98.30">
    <property type="entry name" value="Golgi alpha-mannosidase II, domain 4"/>
    <property type="match status" value="1"/>
</dbReference>
<dbReference type="GO" id="GO:0006013">
    <property type="term" value="P:mannose metabolic process"/>
    <property type="evidence" value="ECO:0007669"/>
    <property type="project" value="InterPro"/>
</dbReference>
<dbReference type="InterPro" id="IPR011013">
    <property type="entry name" value="Gal_mutarotase_sf_dom"/>
</dbReference>
<evidence type="ECO:0000256" key="2">
    <source>
        <dbReference type="ARBA" id="ARBA00022723"/>
    </source>
</evidence>
<dbReference type="EMBL" id="JACHHH010000001">
    <property type="protein sequence ID" value="MBB6040153.1"/>
    <property type="molecule type" value="Genomic_DNA"/>
</dbReference>
<dbReference type="Pfam" id="PF01074">
    <property type="entry name" value="Glyco_hydro_38N"/>
    <property type="match status" value="1"/>
</dbReference>
<evidence type="ECO:0000256" key="4">
    <source>
        <dbReference type="ARBA" id="ARBA00023295"/>
    </source>
</evidence>
<dbReference type="Pfam" id="PF17677">
    <property type="entry name" value="Glyco_hydro38C2"/>
    <property type="match status" value="1"/>
</dbReference>